<dbReference type="InterPro" id="IPR003594">
    <property type="entry name" value="HATPase_dom"/>
</dbReference>
<name>A0ABS8DAI4_9NEIS</name>
<evidence type="ECO:0000256" key="8">
    <source>
        <dbReference type="ARBA" id="ARBA00022777"/>
    </source>
</evidence>
<dbReference type="EMBL" id="JAJBZT010000008">
    <property type="protein sequence ID" value="MCB6184623.1"/>
    <property type="molecule type" value="Genomic_DNA"/>
</dbReference>
<dbReference type="InterPro" id="IPR003660">
    <property type="entry name" value="HAMP_dom"/>
</dbReference>
<comment type="subcellular location">
    <subcellularLocation>
        <location evidence="2">Cell membrane</location>
        <topology evidence="2">Multi-pass membrane protein</topology>
    </subcellularLocation>
</comment>
<keyword evidence="14" id="KW-1185">Reference proteome</keyword>
<evidence type="ECO:0000313" key="14">
    <source>
        <dbReference type="Proteomes" id="UP001165395"/>
    </source>
</evidence>
<evidence type="ECO:0000256" key="3">
    <source>
        <dbReference type="ARBA" id="ARBA00012438"/>
    </source>
</evidence>
<dbReference type="SMART" id="SM00304">
    <property type="entry name" value="HAMP"/>
    <property type="match status" value="1"/>
</dbReference>
<evidence type="ECO:0000259" key="11">
    <source>
        <dbReference type="PROSITE" id="PS50109"/>
    </source>
</evidence>
<evidence type="ECO:0000256" key="9">
    <source>
        <dbReference type="ARBA" id="ARBA00022840"/>
    </source>
</evidence>
<accession>A0ABS8DAI4</accession>
<dbReference type="InterPro" id="IPR004358">
    <property type="entry name" value="Sig_transdc_His_kin-like_C"/>
</dbReference>
<feature type="domain" description="Histidine kinase" evidence="11">
    <location>
        <begin position="237"/>
        <end position="451"/>
    </location>
</feature>
<dbReference type="SUPFAM" id="SSF55874">
    <property type="entry name" value="ATPase domain of HSP90 chaperone/DNA topoisomerase II/histidine kinase"/>
    <property type="match status" value="1"/>
</dbReference>
<dbReference type="Pfam" id="PF00672">
    <property type="entry name" value="HAMP"/>
    <property type="match status" value="1"/>
</dbReference>
<keyword evidence="7" id="KW-0547">Nucleotide-binding</keyword>
<dbReference type="PRINTS" id="PR00344">
    <property type="entry name" value="BCTRLSENSOR"/>
</dbReference>
<dbReference type="PROSITE" id="PS50885">
    <property type="entry name" value="HAMP"/>
    <property type="match status" value="1"/>
</dbReference>
<evidence type="ECO:0000256" key="7">
    <source>
        <dbReference type="ARBA" id="ARBA00022741"/>
    </source>
</evidence>
<evidence type="ECO:0000256" key="1">
    <source>
        <dbReference type="ARBA" id="ARBA00000085"/>
    </source>
</evidence>
<keyword evidence="5" id="KW-0597">Phosphoprotein</keyword>
<dbReference type="InterPro" id="IPR050980">
    <property type="entry name" value="2C_sensor_his_kinase"/>
</dbReference>
<dbReference type="InterPro" id="IPR005467">
    <property type="entry name" value="His_kinase_dom"/>
</dbReference>
<evidence type="ECO:0000256" key="5">
    <source>
        <dbReference type="ARBA" id="ARBA00022553"/>
    </source>
</evidence>
<dbReference type="InterPro" id="IPR036097">
    <property type="entry name" value="HisK_dim/P_sf"/>
</dbReference>
<feature type="transmembrane region" description="Helical" evidence="10">
    <location>
        <begin position="6"/>
        <end position="29"/>
    </location>
</feature>
<dbReference type="CDD" id="cd00082">
    <property type="entry name" value="HisKA"/>
    <property type="match status" value="1"/>
</dbReference>
<reference evidence="13" key="1">
    <citation type="submission" date="2021-10" db="EMBL/GenBank/DDBJ databases">
        <title>The complete genome sequence of Leeia sp. TBRC 13508.</title>
        <authorList>
            <person name="Charoenyingcharoen P."/>
            <person name="Yukphan P."/>
        </authorList>
    </citation>
    <scope>NUCLEOTIDE SEQUENCE</scope>
    <source>
        <strain evidence="13">TBRC 13508</strain>
    </source>
</reference>
<dbReference type="SUPFAM" id="SSF158472">
    <property type="entry name" value="HAMP domain-like"/>
    <property type="match status" value="1"/>
</dbReference>
<gene>
    <name evidence="13" type="ORF">LIN78_13835</name>
</gene>
<dbReference type="SMART" id="SM00388">
    <property type="entry name" value="HisKA"/>
    <property type="match status" value="1"/>
</dbReference>
<dbReference type="Proteomes" id="UP001165395">
    <property type="component" value="Unassembled WGS sequence"/>
</dbReference>
<dbReference type="RefSeq" id="WP_227181537.1">
    <property type="nucleotide sequence ID" value="NZ_JAJBZT010000008.1"/>
</dbReference>
<dbReference type="EC" id="2.7.13.3" evidence="3"/>
<sequence>MGRLFWKFFFGIWLAQLTSMIGITGTFWLHERERALAPISLDNSPPSRLMVLATSEVLQHAGLARVKTLLAQDERSPVVVLDLAGNIVAGYSLEKPDAALFKHLTSEYQTSVPEGSQSILLTKSKEASYWVMAANSQNSRHDGPPNRDKGPDIFPLVPLFFGFVASLMFAWILAFYFSKPIKVLNNAFETFSKGKLGTRIGNKLRRKDELADLSVSFDQMAQQLQQLMDGQRRLLHDVSHELRSPLARLQAATGLMRQQPDKIERSMDRIEQECERMDQLIGELLTLSRLDTNVNYQTGDELCPLQDLVLAVLSDASFEAEQNGKMVHLQGEVVGHVKARPELLQRAIENVIRNAIRYTKPASTVEVELSQSDDNQHCILRILDEGPGIPEAELEKIGTPFYRASNVTNQDGYGLGLTITRRIVTSTGGTIRFANRQHGGLMVEIVFPAIA</sequence>
<keyword evidence="9" id="KW-0067">ATP-binding</keyword>
<comment type="catalytic activity">
    <reaction evidence="1">
        <text>ATP + protein L-histidine = ADP + protein N-phospho-L-histidine.</text>
        <dbReference type="EC" id="2.7.13.3"/>
    </reaction>
</comment>
<dbReference type="Gene3D" id="3.30.565.10">
    <property type="entry name" value="Histidine kinase-like ATPase, C-terminal domain"/>
    <property type="match status" value="1"/>
</dbReference>
<dbReference type="SUPFAM" id="SSF47384">
    <property type="entry name" value="Homodimeric domain of signal transducing histidine kinase"/>
    <property type="match status" value="1"/>
</dbReference>
<keyword evidence="6" id="KW-0808">Transferase</keyword>
<evidence type="ECO:0000259" key="12">
    <source>
        <dbReference type="PROSITE" id="PS50885"/>
    </source>
</evidence>
<keyword evidence="10" id="KW-0472">Membrane</keyword>
<keyword evidence="10" id="KW-0812">Transmembrane</keyword>
<comment type="caution">
    <text evidence="13">The sequence shown here is derived from an EMBL/GenBank/DDBJ whole genome shotgun (WGS) entry which is preliminary data.</text>
</comment>
<dbReference type="PANTHER" id="PTHR44936">
    <property type="entry name" value="SENSOR PROTEIN CREC"/>
    <property type="match status" value="1"/>
</dbReference>
<dbReference type="SMART" id="SM00387">
    <property type="entry name" value="HATPase_c"/>
    <property type="match status" value="1"/>
</dbReference>
<keyword evidence="8" id="KW-0418">Kinase</keyword>
<dbReference type="CDD" id="cd06225">
    <property type="entry name" value="HAMP"/>
    <property type="match status" value="1"/>
</dbReference>
<feature type="transmembrane region" description="Helical" evidence="10">
    <location>
        <begin position="156"/>
        <end position="177"/>
    </location>
</feature>
<dbReference type="PROSITE" id="PS50109">
    <property type="entry name" value="HIS_KIN"/>
    <property type="match status" value="1"/>
</dbReference>
<evidence type="ECO:0000313" key="13">
    <source>
        <dbReference type="EMBL" id="MCB6184623.1"/>
    </source>
</evidence>
<dbReference type="PANTHER" id="PTHR44936:SF10">
    <property type="entry name" value="SENSOR PROTEIN RSTB"/>
    <property type="match status" value="1"/>
</dbReference>
<evidence type="ECO:0000256" key="10">
    <source>
        <dbReference type="SAM" id="Phobius"/>
    </source>
</evidence>
<keyword evidence="4" id="KW-1003">Cell membrane</keyword>
<dbReference type="InterPro" id="IPR036890">
    <property type="entry name" value="HATPase_C_sf"/>
</dbReference>
<feature type="domain" description="HAMP" evidence="12">
    <location>
        <begin position="175"/>
        <end position="229"/>
    </location>
</feature>
<dbReference type="Pfam" id="PF02518">
    <property type="entry name" value="HATPase_c"/>
    <property type="match status" value="1"/>
</dbReference>
<dbReference type="InterPro" id="IPR003661">
    <property type="entry name" value="HisK_dim/P_dom"/>
</dbReference>
<keyword evidence="10" id="KW-1133">Transmembrane helix</keyword>
<dbReference type="Gene3D" id="1.10.287.130">
    <property type="match status" value="1"/>
</dbReference>
<organism evidence="13 14">
    <name type="scientific">Leeia speluncae</name>
    <dbReference type="NCBI Taxonomy" id="2884804"/>
    <lineage>
        <taxon>Bacteria</taxon>
        <taxon>Pseudomonadati</taxon>
        <taxon>Pseudomonadota</taxon>
        <taxon>Betaproteobacteria</taxon>
        <taxon>Neisseriales</taxon>
        <taxon>Leeiaceae</taxon>
        <taxon>Leeia</taxon>
    </lineage>
</organism>
<evidence type="ECO:0000256" key="6">
    <source>
        <dbReference type="ARBA" id="ARBA00022679"/>
    </source>
</evidence>
<dbReference type="Pfam" id="PF00512">
    <property type="entry name" value="HisKA"/>
    <property type="match status" value="1"/>
</dbReference>
<evidence type="ECO:0000256" key="2">
    <source>
        <dbReference type="ARBA" id="ARBA00004651"/>
    </source>
</evidence>
<proteinExistence type="predicted"/>
<evidence type="ECO:0000256" key="4">
    <source>
        <dbReference type="ARBA" id="ARBA00022475"/>
    </source>
</evidence>
<dbReference type="Gene3D" id="6.10.340.10">
    <property type="match status" value="1"/>
</dbReference>
<protein>
    <recommendedName>
        <fullName evidence="3">histidine kinase</fullName>
        <ecNumber evidence="3">2.7.13.3</ecNumber>
    </recommendedName>
</protein>